<keyword evidence="7" id="KW-1185">Reference proteome</keyword>
<dbReference type="InterPro" id="IPR036188">
    <property type="entry name" value="FAD/NAD-bd_sf"/>
</dbReference>
<dbReference type="InterPro" id="IPR050641">
    <property type="entry name" value="RIFMO-like"/>
</dbReference>
<name>A0A9Q8T4V5_9PEZI</name>
<reference evidence="6" key="1">
    <citation type="journal article" date="2021" name="Mol. Plant Microbe Interact.">
        <title>Complete Genome Sequence of the Plant-Pathogenic Fungus Colletotrichum lupini.</title>
        <authorList>
            <person name="Baroncelli R."/>
            <person name="Pensec F."/>
            <person name="Da Lio D."/>
            <person name="Boufleur T."/>
            <person name="Vicente I."/>
            <person name="Sarrocco S."/>
            <person name="Picot A."/>
            <person name="Baraldi E."/>
            <person name="Sukno S."/>
            <person name="Thon M."/>
            <person name="Le Floch G."/>
        </authorList>
    </citation>
    <scope>NUCLEOTIDE SEQUENCE</scope>
    <source>
        <strain evidence="6">IMI 504893</strain>
    </source>
</reference>
<accession>A0A9Q8T4V5</accession>
<dbReference type="GeneID" id="73348535"/>
<feature type="domain" description="FAD-binding" evidence="5">
    <location>
        <begin position="24"/>
        <end position="362"/>
    </location>
</feature>
<dbReference type="PRINTS" id="PR00420">
    <property type="entry name" value="RNGMNOXGNASE"/>
</dbReference>
<dbReference type="GO" id="GO:0016709">
    <property type="term" value="F:oxidoreductase activity, acting on paired donors, with incorporation or reduction of molecular oxygen, NAD(P)H as one donor, and incorporation of one atom of oxygen"/>
    <property type="evidence" value="ECO:0007669"/>
    <property type="project" value="UniProtKB-ARBA"/>
</dbReference>
<dbReference type="PANTHER" id="PTHR43004:SF19">
    <property type="entry name" value="BINDING MONOOXYGENASE, PUTATIVE (JCVI)-RELATED"/>
    <property type="match status" value="1"/>
</dbReference>
<dbReference type="KEGG" id="clup:CLUP02_14598"/>
<dbReference type="Gene3D" id="3.30.70.2450">
    <property type="match status" value="1"/>
</dbReference>
<comment type="cofactor">
    <cofactor evidence="1">
        <name>FAD</name>
        <dbReference type="ChEBI" id="CHEBI:57692"/>
    </cofactor>
</comment>
<keyword evidence="4" id="KW-0560">Oxidoreductase</keyword>
<dbReference type="Gene3D" id="3.40.30.120">
    <property type="match status" value="1"/>
</dbReference>
<keyword evidence="2" id="KW-0285">Flavoprotein</keyword>
<dbReference type="EMBL" id="CP019480">
    <property type="protein sequence ID" value="UQC89070.1"/>
    <property type="molecule type" value="Genomic_DNA"/>
</dbReference>
<sequence length="552" mass="61087">MHSPSEKRPLTSSTKRSSLPKMSETDVLIIGAGPTGLTLALELSVQSIPFRIIDKAPVPSDKSRALAVQPRSQELLHRHPHIAESMLAEGTPGPGVNIYCNKRHLVTGTFDDLGFDDTRFGLPLWISQVDTEAAMLRQLQVYGGTVERGVSADDIKQDGVRASTTLTKGTSKEVVRAKYIVGCDGAHSVVRHSADVTFEGAQYPQQFMLCDAKVKGDYDTERVSLYLSSRVMVVFPLKNGVVRFVGERSSRSKREGDPDKEEIEEFVEEMMGKKLEIEETLWLTSFRWNCRGVNNYRDGRLFMAGDAAHIHSPAGGQGMNTGIQDAINLGWKLAAVIRGEKEEAFLDTYNEERHPVGQHLLTGTDRMFTMVSSQNTIFTTVRNCLMPWIVPRIWSNKARRLSLYTFISQMAIKYRNSSIVGSAVGFDGPVRGGWRAPDGQVTDERGEKGKWLLGMTSARDHTIFLFAGGAGDDEENLDKAEEKIVTDGRFKEYGVIKIYAGETVGKGGYKDVDGVLHKRYGFEKGAGMVVVRPDGYVRFIGPAECVGEFLSM</sequence>
<proteinExistence type="predicted"/>
<dbReference type="SUPFAM" id="SSF51905">
    <property type="entry name" value="FAD/NAD(P)-binding domain"/>
    <property type="match status" value="1"/>
</dbReference>
<dbReference type="RefSeq" id="XP_049150671.1">
    <property type="nucleotide sequence ID" value="XM_049293525.1"/>
</dbReference>
<evidence type="ECO:0000256" key="2">
    <source>
        <dbReference type="ARBA" id="ARBA00022630"/>
    </source>
</evidence>
<gene>
    <name evidence="6" type="ORF">CLUP02_14598</name>
</gene>
<dbReference type="GO" id="GO:0071949">
    <property type="term" value="F:FAD binding"/>
    <property type="evidence" value="ECO:0007669"/>
    <property type="project" value="InterPro"/>
</dbReference>
<evidence type="ECO:0000313" key="7">
    <source>
        <dbReference type="Proteomes" id="UP000830671"/>
    </source>
</evidence>
<protein>
    <submittedName>
        <fullName evidence="6">FAD binding domain-containing protein</fullName>
    </submittedName>
</protein>
<dbReference type="PANTHER" id="PTHR43004">
    <property type="entry name" value="TRK SYSTEM POTASSIUM UPTAKE PROTEIN"/>
    <property type="match status" value="1"/>
</dbReference>
<dbReference type="InterPro" id="IPR002938">
    <property type="entry name" value="FAD-bd"/>
</dbReference>
<keyword evidence="3" id="KW-0274">FAD</keyword>
<evidence type="ECO:0000256" key="4">
    <source>
        <dbReference type="ARBA" id="ARBA00023002"/>
    </source>
</evidence>
<organism evidence="6 7">
    <name type="scientific">Colletotrichum lupini</name>
    <dbReference type="NCBI Taxonomy" id="145971"/>
    <lineage>
        <taxon>Eukaryota</taxon>
        <taxon>Fungi</taxon>
        <taxon>Dikarya</taxon>
        <taxon>Ascomycota</taxon>
        <taxon>Pezizomycotina</taxon>
        <taxon>Sordariomycetes</taxon>
        <taxon>Hypocreomycetidae</taxon>
        <taxon>Glomerellales</taxon>
        <taxon>Glomerellaceae</taxon>
        <taxon>Colletotrichum</taxon>
        <taxon>Colletotrichum acutatum species complex</taxon>
    </lineage>
</organism>
<evidence type="ECO:0000256" key="3">
    <source>
        <dbReference type="ARBA" id="ARBA00022827"/>
    </source>
</evidence>
<evidence type="ECO:0000313" key="6">
    <source>
        <dbReference type="EMBL" id="UQC89070.1"/>
    </source>
</evidence>
<dbReference type="Pfam" id="PF01494">
    <property type="entry name" value="FAD_binding_3"/>
    <property type="match status" value="1"/>
</dbReference>
<dbReference type="AlphaFoldDB" id="A0A9Q8T4V5"/>
<evidence type="ECO:0000259" key="5">
    <source>
        <dbReference type="Pfam" id="PF01494"/>
    </source>
</evidence>
<dbReference type="Gene3D" id="3.50.50.60">
    <property type="entry name" value="FAD/NAD(P)-binding domain"/>
    <property type="match status" value="1"/>
</dbReference>
<dbReference type="Proteomes" id="UP000830671">
    <property type="component" value="Chromosome 8"/>
</dbReference>
<evidence type="ECO:0000256" key="1">
    <source>
        <dbReference type="ARBA" id="ARBA00001974"/>
    </source>
</evidence>